<dbReference type="InterPro" id="IPR008949">
    <property type="entry name" value="Isoprenoid_synthase_dom_sf"/>
</dbReference>
<dbReference type="PANTHER" id="PTHR31480">
    <property type="entry name" value="BIFUNCTIONAL LYCOPENE CYCLASE/PHYTOENE SYNTHASE"/>
    <property type="match status" value="1"/>
</dbReference>
<comment type="cofactor">
    <cofactor evidence="5">
        <name>ATP</name>
        <dbReference type="ChEBI" id="CHEBI:30616"/>
    </cofactor>
</comment>
<evidence type="ECO:0000256" key="1">
    <source>
        <dbReference type="ARBA" id="ARBA00004684"/>
    </source>
</evidence>
<dbReference type="STRING" id="317577.GCA_000419625_01117"/>
<keyword evidence="3" id="KW-0808">Transferase</keyword>
<evidence type="ECO:0000313" key="6">
    <source>
        <dbReference type="EMBL" id="ASN79651.1"/>
    </source>
</evidence>
<keyword evidence="7" id="KW-1185">Reference proteome</keyword>
<dbReference type="EMBL" id="CP021081">
    <property type="protein sequence ID" value="ASN79651.1"/>
    <property type="molecule type" value="Genomic_DNA"/>
</dbReference>
<gene>
    <name evidence="6" type="ORF">DFI_00320</name>
</gene>
<protein>
    <recommendedName>
        <fullName evidence="8">Phytoene synthase</fullName>
    </recommendedName>
</protein>
<keyword evidence="4" id="KW-0125">Carotenoid biosynthesis</keyword>
<name>A0A221SSP3_9DEIO</name>
<dbReference type="Gene3D" id="1.10.600.10">
    <property type="entry name" value="Farnesyl Diphosphate Synthase"/>
    <property type="match status" value="1"/>
</dbReference>
<evidence type="ECO:0000313" key="7">
    <source>
        <dbReference type="Proteomes" id="UP000259030"/>
    </source>
</evidence>
<evidence type="ECO:0008006" key="8">
    <source>
        <dbReference type="Google" id="ProtNLM"/>
    </source>
</evidence>
<dbReference type="InterPro" id="IPR044843">
    <property type="entry name" value="Trans_IPPS_bact-type"/>
</dbReference>
<proteinExistence type="inferred from homology"/>
<dbReference type="InterPro" id="IPR019845">
    <property type="entry name" value="Squalene/phytoene_synthase_CS"/>
</dbReference>
<comment type="similarity">
    <text evidence="2">Belongs to the phytoene/squalene synthase family.</text>
</comment>
<dbReference type="GO" id="GO:0051996">
    <property type="term" value="F:squalene synthase [NAD(P)H] activity"/>
    <property type="evidence" value="ECO:0007669"/>
    <property type="project" value="InterPro"/>
</dbReference>
<dbReference type="GO" id="GO:0004311">
    <property type="term" value="F:geranylgeranyl diphosphate synthase activity"/>
    <property type="evidence" value="ECO:0007669"/>
    <property type="project" value="InterPro"/>
</dbReference>
<dbReference type="FunFam" id="1.10.600.10:FF:000020">
    <property type="entry name" value="Phytoene synthase"/>
    <property type="match status" value="1"/>
</dbReference>
<dbReference type="Proteomes" id="UP000259030">
    <property type="component" value="Chromosome"/>
</dbReference>
<sequence length="327" mass="35972">MTPPAPRRSAPVPPGTRDALHWCQAVTRRSSHTFYLASLLYPREARHAVWAVYAACRVGDDLVDAVTGPGAHERAATRENLADWRAAIAAAWTDPAGVQAEAYPYSRALAWATRRFPIPESAFEELHQGFLMDLDGREYATLADLEVYCRRVAGVVGLMIAPIGAYRGGEDTLRAALALGQAMQLTNILRDVGEDLNMGRVYLPADRMAAHGVTRADLNRMARTGAVTPEYRALMRELSAQARAWYTQGRAGLPMLHGRPRLGVQVAARLYEGILDALEQGGYDNFTRRAHLPGRRRLQLAAAEVWRELRPGPPLPDALDSPAMRSS</sequence>
<dbReference type="SFLD" id="SFLDG01212">
    <property type="entry name" value="Phytoene_synthase_like"/>
    <property type="match status" value="1"/>
</dbReference>
<dbReference type="CDD" id="cd00683">
    <property type="entry name" value="Trans_IPPS_HH"/>
    <property type="match status" value="1"/>
</dbReference>
<dbReference type="PROSITE" id="PS01045">
    <property type="entry name" value="SQUALEN_PHYTOEN_SYN_2"/>
    <property type="match status" value="1"/>
</dbReference>
<evidence type="ECO:0000256" key="5">
    <source>
        <dbReference type="ARBA" id="ARBA00053028"/>
    </source>
</evidence>
<dbReference type="InterPro" id="IPR002060">
    <property type="entry name" value="Squ/phyt_synthse"/>
</dbReference>
<dbReference type="AlphaFoldDB" id="A0A221SSP3"/>
<evidence type="ECO:0000256" key="4">
    <source>
        <dbReference type="ARBA" id="ARBA00022746"/>
    </source>
</evidence>
<organism evidence="6 7">
    <name type="scientific">Deinococcus ficus</name>
    <dbReference type="NCBI Taxonomy" id="317577"/>
    <lineage>
        <taxon>Bacteria</taxon>
        <taxon>Thermotogati</taxon>
        <taxon>Deinococcota</taxon>
        <taxon>Deinococci</taxon>
        <taxon>Deinococcales</taxon>
        <taxon>Deinococcaceae</taxon>
        <taxon>Deinococcus</taxon>
    </lineage>
</organism>
<dbReference type="InterPro" id="IPR033904">
    <property type="entry name" value="Trans_IPPS_HH"/>
</dbReference>
<reference evidence="6 7" key="1">
    <citation type="submission" date="2017-05" db="EMBL/GenBank/DDBJ databases">
        <title>The complete genome sequence of Deinococcus ficus isolated from the rhizosphere of the Ficus religiosa L. in Taiwan.</title>
        <authorList>
            <person name="Wu K.-M."/>
            <person name="Liao T.-L."/>
            <person name="Liu Y.-M."/>
            <person name="Young C.-C."/>
            <person name="Tsai S.-F."/>
        </authorList>
    </citation>
    <scope>NUCLEOTIDE SEQUENCE [LARGE SCALE GENOMIC DNA]</scope>
    <source>
        <strain evidence="6 7">CC-FR2-10</strain>
    </source>
</reference>
<evidence type="ECO:0000256" key="2">
    <source>
        <dbReference type="ARBA" id="ARBA00006251"/>
    </source>
</evidence>
<dbReference type="SFLD" id="SFLDS00005">
    <property type="entry name" value="Isoprenoid_Synthase_Type_I"/>
    <property type="match status" value="1"/>
</dbReference>
<accession>A0A221SSP3</accession>
<dbReference type="KEGG" id="dfc:DFI_00320"/>
<dbReference type="GO" id="GO:0016117">
    <property type="term" value="P:carotenoid biosynthetic process"/>
    <property type="evidence" value="ECO:0007669"/>
    <property type="project" value="UniProtKB-KW"/>
</dbReference>
<evidence type="ECO:0000256" key="3">
    <source>
        <dbReference type="ARBA" id="ARBA00022679"/>
    </source>
</evidence>
<comment type="pathway">
    <text evidence="1">Carotenoid biosynthesis; phytoene biosynthesis.</text>
</comment>
<dbReference type="RefSeq" id="WP_051307886.1">
    <property type="nucleotide sequence ID" value="NZ_CP021081.1"/>
</dbReference>
<dbReference type="Pfam" id="PF00494">
    <property type="entry name" value="SQS_PSY"/>
    <property type="match status" value="1"/>
</dbReference>
<dbReference type="SFLD" id="SFLDG01018">
    <property type="entry name" value="Squalene/Phytoene_Synthase_Lik"/>
    <property type="match status" value="1"/>
</dbReference>
<dbReference type="SUPFAM" id="SSF48576">
    <property type="entry name" value="Terpenoid synthases"/>
    <property type="match status" value="1"/>
</dbReference>